<feature type="binding site" evidence="7">
    <location>
        <position position="218"/>
    </location>
    <ligand>
        <name>Mg(2+)</name>
        <dbReference type="ChEBI" id="CHEBI:18420"/>
    </ligand>
</feature>
<keyword evidence="4 8" id="KW-0812">Transmembrane</keyword>
<evidence type="ECO:0000256" key="4">
    <source>
        <dbReference type="ARBA" id="ARBA00022692"/>
    </source>
</evidence>
<dbReference type="Gene3D" id="3.40.50.720">
    <property type="entry name" value="NAD(P)-binding Rossmann-like Domain"/>
    <property type="match status" value="1"/>
</dbReference>
<feature type="transmembrane region" description="Helical" evidence="8">
    <location>
        <begin position="81"/>
        <end position="98"/>
    </location>
</feature>
<name>A0A858RDP5_9BACT</name>
<accession>A0A858RDP5</accession>
<evidence type="ECO:0000256" key="2">
    <source>
        <dbReference type="ARBA" id="ARBA00022475"/>
    </source>
</evidence>
<feature type="transmembrane region" description="Helical" evidence="8">
    <location>
        <begin position="437"/>
        <end position="457"/>
    </location>
</feature>
<reference evidence="9 10" key="1">
    <citation type="submission" date="2020-04" db="EMBL/GenBank/DDBJ databases">
        <title>Luteolibacter sp. G-1-1-1 isolated from soil.</title>
        <authorList>
            <person name="Dahal R.H."/>
        </authorList>
    </citation>
    <scope>NUCLEOTIDE SEQUENCE [LARGE SCALE GENOMIC DNA]</scope>
    <source>
        <strain evidence="9 10">G-1-1-1</strain>
    </source>
</reference>
<evidence type="ECO:0000256" key="8">
    <source>
        <dbReference type="SAM" id="Phobius"/>
    </source>
</evidence>
<gene>
    <name evidence="9" type="ORF">HHL09_00385</name>
</gene>
<dbReference type="PANTHER" id="PTHR22926:SF3">
    <property type="entry name" value="UNDECAPRENYL-PHOSPHATE ALPHA-N-ACETYLGLUCOSAMINYL 1-PHOSPHATE TRANSFERASE"/>
    <property type="match status" value="1"/>
</dbReference>
<dbReference type="GO" id="GO:0005886">
    <property type="term" value="C:plasma membrane"/>
    <property type="evidence" value="ECO:0007669"/>
    <property type="project" value="UniProtKB-SubCell"/>
</dbReference>
<keyword evidence="10" id="KW-1185">Reference proteome</keyword>
<feature type="transmembrane region" description="Helical" evidence="8">
    <location>
        <begin position="242"/>
        <end position="264"/>
    </location>
</feature>
<dbReference type="GO" id="GO:0016780">
    <property type="term" value="F:phosphotransferase activity, for other substituted phosphate groups"/>
    <property type="evidence" value="ECO:0007669"/>
    <property type="project" value="InterPro"/>
</dbReference>
<dbReference type="Pfam" id="PF00953">
    <property type="entry name" value="Glycos_transf_4"/>
    <property type="match status" value="1"/>
</dbReference>
<evidence type="ECO:0000256" key="1">
    <source>
        <dbReference type="ARBA" id="ARBA00004651"/>
    </source>
</evidence>
<dbReference type="RefSeq" id="WP_169452524.1">
    <property type="nucleotide sequence ID" value="NZ_CP051774.1"/>
</dbReference>
<feature type="transmembrane region" description="Helical" evidence="8">
    <location>
        <begin position="302"/>
        <end position="322"/>
    </location>
</feature>
<feature type="transmembrane region" description="Helical" evidence="8">
    <location>
        <begin position="477"/>
        <end position="499"/>
    </location>
</feature>
<keyword evidence="3" id="KW-0808">Transferase</keyword>
<feature type="transmembrane region" description="Helical" evidence="8">
    <location>
        <begin position="6"/>
        <end position="26"/>
    </location>
</feature>
<feature type="transmembrane region" description="Helical" evidence="8">
    <location>
        <begin position="190"/>
        <end position="207"/>
    </location>
</feature>
<feature type="transmembrane region" description="Helical" evidence="8">
    <location>
        <begin position="214"/>
        <end position="236"/>
    </location>
</feature>
<dbReference type="KEGG" id="luo:HHL09_00385"/>
<feature type="transmembrane region" description="Helical" evidence="8">
    <location>
        <begin position="166"/>
        <end position="184"/>
    </location>
</feature>
<keyword evidence="7" id="KW-0460">Magnesium</keyword>
<dbReference type="Proteomes" id="UP000501812">
    <property type="component" value="Chromosome"/>
</dbReference>
<feature type="transmembrane region" description="Helical" evidence="8">
    <location>
        <begin position="136"/>
        <end position="154"/>
    </location>
</feature>
<evidence type="ECO:0000256" key="7">
    <source>
        <dbReference type="PIRSR" id="PIRSR600715-1"/>
    </source>
</evidence>
<dbReference type="GO" id="GO:0009103">
    <property type="term" value="P:lipopolysaccharide biosynthetic process"/>
    <property type="evidence" value="ECO:0007669"/>
    <property type="project" value="TreeGrafter"/>
</dbReference>
<feature type="binding site" evidence="7">
    <location>
        <position position="158"/>
    </location>
    <ligand>
        <name>Mg(2+)</name>
        <dbReference type="ChEBI" id="CHEBI:18420"/>
    </ligand>
</feature>
<feature type="transmembrane region" description="Helical" evidence="8">
    <location>
        <begin position="47"/>
        <end position="69"/>
    </location>
</feature>
<feature type="transmembrane region" description="Helical" evidence="8">
    <location>
        <begin position="373"/>
        <end position="392"/>
    </location>
</feature>
<dbReference type="GO" id="GO:0044038">
    <property type="term" value="P:cell wall macromolecule biosynthetic process"/>
    <property type="evidence" value="ECO:0007669"/>
    <property type="project" value="TreeGrafter"/>
</dbReference>
<feature type="transmembrane region" description="Helical" evidence="8">
    <location>
        <begin position="328"/>
        <end position="352"/>
    </location>
</feature>
<dbReference type="GO" id="GO:0071555">
    <property type="term" value="P:cell wall organization"/>
    <property type="evidence" value="ECO:0007669"/>
    <property type="project" value="TreeGrafter"/>
</dbReference>
<sequence length="656" mass="71639">MSELFWSWIVIACALPVSMAMTRLMIHLGPKMGLVDHPGERRIHVKPIPRAGGLGLFITMAVGMLVLHWKTDAFSEVLGPHWLPHFMAGAVLLVLVGVKDDHSGVSAYFKLAVQAAAAVIMFFHNPAGAGVFMGYQIPWIIDLGIHVAWTVLLVNAFNLIDGMDGLCGGLAMIALLILTVLATVKGRAESAFVIALMAVALIGFLRYNFHPAKIFLGDTGSMLIGFFIASVGTSVVGRNAVVAGLLLPLLVGGVPLLDVALAVWRRAARRVADSKPGIKIFGPDRDHLHHRLLSWGFNQKQAAFLIYGLAIVTSTLALLPIVGGANLLTVSVVGLVIIALVGMRYLAPVEFLASGRGLRTLTRKPQSYRHSMLRYLGYDIVVLFSAAVLVSWAQSKAMIRPVDWQGTLGTAALFTTCSVVGLSLAKAHSRRWTRASAHDFAECGLWLMCGVAVSFALKGSASYDLSFRDALVHLSALTLGGLAVFAPRCMGAMLQESVIDTMHRKRRLRGKRSSRTTLLYGAGDLGELFLCHLRLCRPETWQDYHFVGFIDDSERLRGRRMRGFPILGGFSNLREVVARTRANSILITSSVMPEERYEEILTVARELGMEISRWQPEMNAQCLLEPTSFTPRPADAGDEVPELLPIPPRTVELRHA</sequence>
<organism evidence="9 10">
    <name type="scientific">Luteolibacter luteus</name>
    <dbReference type="NCBI Taxonomy" id="2728835"/>
    <lineage>
        <taxon>Bacteria</taxon>
        <taxon>Pseudomonadati</taxon>
        <taxon>Verrucomicrobiota</taxon>
        <taxon>Verrucomicrobiia</taxon>
        <taxon>Verrucomicrobiales</taxon>
        <taxon>Verrucomicrobiaceae</taxon>
        <taxon>Luteolibacter</taxon>
    </lineage>
</organism>
<keyword evidence="7" id="KW-0479">Metal-binding</keyword>
<dbReference type="EMBL" id="CP051774">
    <property type="protein sequence ID" value="QJE94303.1"/>
    <property type="molecule type" value="Genomic_DNA"/>
</dbReference>
<comment type="cofactor">
    <cofactor evidence="7">
        <name>Mg(2+)</name>
        <dbReference type="ChEBI" id="CHEBI:18420"/>
    </cofactor>
</comment>
<comment type="subcellular location">
    <subcellularLocation>
        <location evidence="1">Cell membrane</location>
        <topology evidence="1">Multi-pass membrane protein</topology>
    </subcellularLocation>
</comment>
<proteinExistence type="predicted"/>
<dbReference type="GO" id="GO:0046872">
    <property type="term" value="F:metal ion binding"/>
    <property type="evidence" value="ECO:0007669"/>
    <property type="project" value="UniProtKB-KW"/>
</dbReference>
<feature type="transmembrane region" description="Helical" evidence="8">
    <location>
        <begin position="105"/>
        <end position="124"/>
    </location>
</feature>
<dbReference type="InterPro" id="IPR018480">
    <property type="entry name" value="PNAcMuramoyl-5peptid_Trfase_CS"/>
</dbReference>
<evidence type="ECO:0000313" key="9">
    <source>
        <dbReference type="EMBL" id="QJE94303.1"/>
    </source>
</evidence>
<feature type="transmembrane region" description="Helical" evidence="8">
    <location>
        <begin position="404"/>
        <end position="425"/>
    </location>
</feature>
<evidence type="ECO:0000256" key="3">
    <source>
        <dbReference type="ARBA" id="ARBA00022679"/>
    </source>
</evidence>
<keyword evidence="2" id="KW-1003">Cell membrane</keyword>
<evidence type="ECO:0000256" key="6">
    <source>
        <dbReference type="ARBA" id="ARBA00023136"/>
    </source>
</evidence>
<evidence type="ECO:0000256" key="5">
    <source>
        <dbReference type="ARBA" id="ARBA00022989"/>
    </source>
</evidence>
<keyword evidence="5 8" id="KW-1133">Transmembrane helix</keyword>
<keyword evidence="6 8" id="KW-0472">Membrane</keyword>
<dbReference type="PANTHER" id="PTHR22926">
    <property type="entry name" value="PHOSPHO-N-ACETYLMURAMOYL-PENTAPEPTIDE-TRANSFERASE"/>
    <property type="match status" value="1"/>
</dbReference>
<dbReference type="InterPro" id="IPR000715">
    <property type="entry name" value="Glycosyl_transferase_4"/>
</dbReference>
<dbReference type="CDD" id="cd06853">
    <property type="entry name" value="GT_WecA_like"/>
    <property type="match status" value="1"/>
</dbReference>
<evidence type="ECO:0008006" key="11">
    <source>
        <dbReference type="Google" id="ProtNLM"/>
    </source>
</evidence>
<protein>
    <recommendedName>
        <fullName evidence="11">Undecaprenyl/decaprenyl-phosphate alpha-N-acetylglucosaminyl 1-phosphate transferase</fullName>
    </recommendedName>
</protein>
<evidence type="ECO:0000313" key="10">
    <source>
        <dbReference type="Proteomes" id="UP000501812"/>
    </source>
</evidence>
<dbReference type="AlphaFoldDB" id="A0A858RDP5"/>
<dbReference type="PROSITE" id="PS01348">
    <property type="entry name" value="MRAY_2"/>
    <property type="match status" value="1"/>
</dbReference>